<feature type="region of interest" description="Disordered" evidence="1">
    <location>
        <begin position="1129"/>
        <end position="1156"/>
    </location>
</feature>
<protein>
    <submittedName>
        <fullName evidence="2">Uncharacterized protein</fullName>
    </submittedName>
</protein>
<feature type="compositionally biased region" description="Basic and acidic residues" evidence="1">
    <location>
        <begin position="106"/>
        <end position="118"/>
    </location>
</feature>
<feature type="region of interest" description="Disordered" evidence="1">
    <location>
        <begin position="1054"/>
        <end position="1073"/>
    </location>
</feature>
<feature type="region of interest" description="Disordered" evidence="1">
    <location>
        <begin position="781"/>
        <end position="804"/>
    </location>
</feature>
<feature type="compositionally biased region" description="Polar residues" evidence="1">
    <location>
        <begin position="273"/>
        <end position="304"/>
    </location>
</feature>
<accession>A0ABR0K3N1</accession>
<evidence type="ECO:0000256" key="1">
    <source>
        <dbReference type="SAM" id="MobiDB-lite"/>
    </source>
</evidence>
<name>A0ABR0K3N1_9EURO</name>
<feature type="compositionally biased region" description="Polar residues" evidence="1">
    <location>
        <begin position="1003"/>
        <end position="1013"/>
    </location>
</feature>
<feature type="region of interest" description="Disordered" evidence="1">
    <location>
        <begin position="933"/>
        <end position="1018"/>
    </location>
</feature>
<evidence type="ECO:0000313" key="3">
    <source>
        <dbReference type="Proteomes" id="UP001345013"/>
    </source>
</evidence>
<feature type="region of interest" description="Disordered" evidence="1">
    <location>
        <begin position="94"/>
        <end position="118"/>
    </location>
</feature>
<dbReference type="Proteomes" id="UP001345013">
    <property type="component" value="Unassembled WGS sequence"/>
</dbReference>
<feature type="compositionally biased region" description="Polar residues" evidence="1">
    <location>
        <begin position="1054"/>
        <end position="1071"/>
    </location>
</feature>
<reference evidence="2 3" key="1">
    <citation type="submission" date="2023-08" db="EMBL/GenBank/DDBJ databases">
        <title>Black Yeasts Isolated from many extreme environments.</title>
        <authorList>
            <person name="Coleine C."/>
            <person name="Stajich J.E."/>
            <person name="Selbmann L."/>
        </authorList>
    </citation>
    <scope>NUCLEOTIDE SEQUENCE [LARGE SCALE GENOMIC DNA]</scope>
    <source>
        <strain evidence="2 3">CCFEE 5885</strain>
    </source>
</reference>
<keyword evidence="3" id="KW-1185">Reference proteome</keyword>
<organism evidence="2 3">
    <name type="scientific">Lithohypha guttulata</name>
    <dbReference type="NCBI Taxonomy" id="1690604"/>
    <lineage>
        <taxon>Eukaryota</taxon>
        <taxon>Fungi</taxon>
        <taxon>Dikarya</taxon>
        <taxon>Ascomycota</taxon>
        <taxon>Pezizomycotina</taxon>
        <taxon>Eurotiomycetes</taxon>
        <taxon>Chaetothyriomycetidae</taxon>
        <taxon>Chaetothyriales</taxon>
        <taxon>Trichomeriaceae</taxon>
        <taxon>Lithohypha</taxon>
    </lineage>
</organism>
<proteinExistence type="predicted"/>
<feature type="compositionally biased region" description="Low complexity" evidence="1">
    <location>
        <begin position="1138"/>
        <end position="1148"/>
    </location>
</feature>
<sequence>MGISRAAQSPTSIHRSFKNTRFNRRDVNQVRTLWWWGKRNRGWLSSEQDDMEERLRRHQALMMHRYSKAMRRRSLWDRDDSPKHTAWRMRGCNWGRDMSSTQPRTAKVEDRDTTDRSKRQTWQEFHQNFESFKRAVDKAIERDPVGTLFGRRLRSPDTPNNSSWTSWSWIFDPKEIKEEPKLDPEGVQKKPAQAEADKVVSAPEKPSEARADAQQPGPSVLHSFTSNSTDYIYDPISGRKVPQSVPGAASSSHQKQDSEQARTVSQPPKPTPEVTQTSSTSPRPLTHATRSSIPDNGATQKQTPAATKGFFQTIFGEHGVDIPVKTYKPHKVYGYTGEVKAVPSAKKAVESLESARKRQFQELRLRTLGNNIDATNFNCEPWNNKEPELPSAEELLESAEKRVRTSPAPQENAPLFAGTTYASRSDDVSPTKSDWLAKEGFRARQRLTMPSLKNENVQPGPREPTIRMEPALDRAKASATEIPIKKFGSKLQPAMDRIVPPPKSEPTQSETIPLQAPPALKGLSTEDKKEDIDLLRASDVRAAVKAARVTKQEVADRKKQDRDTLEKDFEARQQAGEDPVDVGSKPAASAPGPSSMDKILKHIKQYPEGIVAKTMKNVGITTQGESVPSSEPGKTVAMTSATTKITDALPQSSATIKAPDAEARQLERLASDLNNIYKQSIPPEELKTRLRLAQAKSETDVKPKFSEPTVKPGVVRDLAVERHTKEFEPKIANIVDKAKSVKRELHDVRLGLGDVINERAITALANRDIILSEVKSATPIPSNAEIKRQQRPSATEPTSKPVAGTSSFDSPFVLLMYNRSIGDVEVTPLNNLMGQASANEIDSSPMAAIGSLNHPNAFVKHFVDLDKNGYELTSGGGDMLIFRKRQAKASTETRTASAPIASTAELRNTIAAAEAAAQPRPTPKKAANVLDELPTTIPAPGPAAPTTPTSSRPPRTPTHTLTSSSTVAGIPLSSISKPTSSTNPSTPPEAQPEQSARTRRSQPKVNRQEQVFSGQVRLLPQTTALPDPEHFQKQNPMSASASVSASAFDQSAYSYASSQHEQPYTSSSHSQPGPGLFARLRRGIRRVVLTAIAIGAGAYGIGVVAEGIGAKAQIADSSVGGPMKRVVFEDTSSREKQGQGQRQRQRAGIFSTESSR</sequence>
<comment type="caution">
    <text evidence="2">The sequence shown here is derived from an EMBL/GenBank/DDBJ whole genome shotgun (WGS) entry which is preliminary data.</text>
</comment>
<dbReference type="EMBL" id="JAVRRG010000106">
    <property type="protein sequence ID" value="KAK5085060.1"/>
    <property type="molecule type" value="Genomic_DNA"/>
</dbReference>
<gene>
    <name evidence="2" type="ORF">LTR24_007265</name>
</gene>
<feature type="region of interest" description="Disordered" evidence="1">
    <location>
        <begin position="183"/>
        <end position="304"/>
    </location>
</feature>
<evidence type="ECO:0000313" key="2">
    <source>
        <dbReference type="EMBL" id="KAK5085060.1"/>
    </source>
</evidence>
<feature type="region of interest" description="Disordered" evidence="1">
    <location>
        <begin position="571"/>
        <end position="596"/>
    </location>
</feature>
<feature type="compositionally biased region" description="Low complexity" evidence="1">
    <location>
        <begin position="586"/>
        <end position="595"/>
    </location>
</feature>
<feature type="compositionally biased region" description="Polar residues" evidence="1">
    <location>
        <begin position="791"/>
        <end position="804"/>
    </location>
</feature>
<feature type="region of interest" description="Disordered" evidence="1">
    <location>
        <begin position="494"/>
        <end position="527"/>
    </location>
</feature>
<feature type="compositionally biased region" description="Low complexity" evidence="1">
    <location>
        <begin position="946"/>
        <end position="984"/>
    </location>
</feature>